<sequence>MNAYCQASKLRLFNEREINKKSDKDFGYQKIALIFATAFEAGSRE</sequence>
<dbReference type="STRING" id="655355.SAMN05216283_101572"/>
<dbReference type="Proteomes" id="UP000198964">
    <property type="component" value="Unassembled WGS sequence"/>
</dbReference>
<protein>
    <submittedName>
        <fullName evidence="1">Uncharacterized protein</fullName>
    </submittedName>
</protein>
<accession>A0A1I2C1F0</accession>
<keyword evidence="2" id="KW-1185">Reference proteome</keyword>
<dbReference type="EMBL" id="FONW01000001">
    <property type="protein sequence ID" value="SFE62191.1"/>
    <property type="molecule type" value="Genomic_DNA"/>
</dbReference>
<dbReference type="AlphaFoldDB" id="A0A1I2C1F0"/>
<proteinExistence type="predicted"/>
<evidence type="ECO:0000313" key="1">
    <source>
        <dbReference type="EMBL" id="SFE62191.1"/>
    </source>
</evidence>
<organism evidence="1 2">
    <name type="scientific">Sunxiuqinia elliptica</name>
    <dbReference type="NCBI Taxonomy" id="655355"/>
    <lineage>
        <taxon>Bacteria</taxon>
        <taxon>Pseudomonadati</taxon>
        <taxon>Bacteroidota</taxon>
        <taxon>Bacteroidia</taxon>
        <taxon>Marinilabiliales</taxon>
        <taxon>Prolixibacteraceae</taxon>
        <taxon>Sunxiuqinia</taxon>
    </lineage>
</organism>
<name>A0A1I2C1F0_9BACT</name>
<gene>
    <name evidence="1" type="ORF">SAMN05216283_101572</name>
</gene>
<evidence type="ECO:0000313" key="2">
    <source>
        <dbReference type="Proteomes" id="UP000198964"/>
    </source>
</evidence>
<reference evidence="1 2" key="1">
    <citation type="submission" date="2016-10" db="EMBL/GenBank/DDBJ databases">
        <authorList>
            <person name="de Groot N.N."/>
        </authorList>
    </citation>
    <scope>NUCLEOTIDE SEQUENCE [LARGE SCALE GENOMIC DNA]</scope>
    <source>
        <strain evidence="1 2">CGMCC 1.9156</strain>
    </source>
</reference>